<dbReference type="Gene3D" id="1.10.10.10">
    <property type="entry name" value="Winged helix-like DNA-binding domain superfamily/Winged helix DNA-binding domain"/>
    <property type="match status" value="1"/>
</dbReference>
<gene>
    <name evidence="5" type="ORF">ATK78_4278</name>
</gene>
<dbReference type="Gene3D" id="3.30.450.20">
    <property type="entry name" value="PAS domain"/>
    <property type="match status" value="1"/>
</dbReference>
<keyword evidence="1" id="KW-0805">Transcription regulation</keyword>
<dbReference type="PROSITE" id="PS50043">
    <property type="entry name" value="HTH_LUXR_2"/>
    <property type="match status" value="1"/>
</dbReference>
<dbReference type="PANTHER" id="PTHR44688">
    <property type="entry name" value="DNA-BINDING TRANSCRIPTIONAL ACTIVATOR DEVR_DOSR"/>
    <property type="match status" value="1"/>
</dbReference>
<evidence type="ECO:0000256" key="1">
    <source>
        <dbReference type="ARBA" id="ARBA00023015"/>
    </source>
</evidence>
<keyword evidence="6" id="KW-1185">Reference proteome</keyword>
<dbReference type="SMART" id="SM00421">
    <property type="entry name" value="HTH_LUXR"/>
    <property type="match status" value="1"/>
</dbReference>
<dbReference type="SUPFAM" id="SSF46894">
    <property type="entry name" value="C-terminal effector domain of the bipartite response regulators"/>
    <property type="match status" value="1"/>
</dbReference>
<dbReference type="InterPro" id="IPR016032">
    <property type="entry name" value="Sig_transdc_resp-reg_C-effctor"/>
</dbReference>
<evidence type="ECO:0000313" key="6">
    <source>
        <dbReference type="Proteomes" id="UP000295620"/>
    </source>
</evidence>
<accession>A0A4R6SPT2</accession>
<dbReference type="AlphaFoldDB" id="A0A4R6SPT2"/>
<dbReference type="Pfam" id="PF00196">
    <property type="entry name" value="GerE"/>
    <property type="match status" value="1"/>
</dbReference>
<keyword evidence="3" id="KW-0804">Transcription</keyword>
<comment type="caution">
    <text evidence="5">The sequence shown here is derived from an EMBL/GenBank/DDBJ whole genome shotgun (WGS) entry which is preliminary data.</text>
</comment>
<dbReference type="RefSeq" id="WP_133578070.1">
    <property type="nucleotide sequence ID" value="NZ_SNYC01000008.1"/>
</dbReference>
<evidence type="ECO:0000313" key="5">
    <source>
        <dbReference type="EMBL" id="TDQ06619.1"/>
    </source>
</evidence>
<dbReference type="InterPro" id="IPR036388">
    <property type="entry name" value="WH-like_DNA-bd_sf"/>
</dbReference>
<dbReference type="Proteomes" id="UP000295620">
    <property type="component" value="Unassembled WGS sequence"/>
</dbReference>
<dbReference type="PRINTS" id="PR00038">
    <property type="entry name" value="HTHLUXR"/>
</dbReference>
<evidence type="ECO:0000259" key="4">
    <source>
        <dbReference type="PROSITE" id="PS50043"/>
    </source>
</evidence>
<evidence type="ECO:0000256" key="2">
    <source>
        <dbReference type="ARBA" id="ARBA00023125"/>
    </source>
</evidence>
<dbReference type="EMBL" id="SNYC01000008">
    <property type="protein sequence ID" value="TDQ06619.1"/>
    <property type="molecule type" value="Genomic_DNA"/>
</dbReference>
<keyword evidence="2" id="KW-0238">DNA-binding</keyword>
<protein>
    <submittedName>
        <fullName evidence="5">Regulatory LuxR family protein</fullName>
    </submittedName>
</protein>
<sequence length="250" mass="28762">MRDILDIKLLSQSFEASPDADLKLDNGKLIAEMYSRLENCISVLSDMRSRRSYIYYGAIAQQIGLSTEQAEIGSIWEDELLNRVNAEDLQKKYRLELQFFQLLNSIGPAERTNYQAITKLRIRNVEGKYMLIKHRLLYIGSSDDGSIRFALCLYNMIYDHPEYEVPQSVIINTSSGKTIDYNHNSFTDMLSAREKEVLRLIKHGRRSKEIADKLSLSINTVNRHRQNIFQKLNVTNAMEACKVAETTGLL</sequence>
<dbReference type="PROSITE" id="PS00622">
    <property type="entry name" value="HTH_LUXR_1"/>
    <property type="match status" value="1"/>
</dbReference>
<evidence type="ECO:0000256" key="3">
    <source>
        <dbReference type="ARBA" id="ARBA00023163"/>
    </source>
</evidence>
<dbReference type="PANTHER" id="PTHR44688:SF16">
    <property type="entry name" value="DNA-BINDING TRANSCRIPTIONAL ACTIVATOR DEVR_DOSR"/>
    <property type="match status" value="1"/>
</dbReference>
<dbReference type="GO" id="GO:0006355">
    <property type="term" value="P:regulation of DNA-templated transcription"/>
    <property type="evidence" value="ECO:0007669"/>
    <property type="project" value="InterPro"/>
</dbReference>
<feature type="domain" description="HTH luxR-type" evidence="4">
    <location>
        <begin position="183"/>
        <end position="248"/>
    </location>
</feature>
<name>A0A4R6SPT2_9SPHI</name>
<dbReference type="CDD" id="cd06170">
    <property type="entry name" value="LuxR_C_like"/>
    <property type="match status" value="1"/>
</dbReference>
<dbReference type="GO" id="GO:0003677">
    <property type="term" value="F:DNA binding"/>
    <property type="evidence" value="ECO:0007669"/>
    <property type="project" value="UniProtKB-KW"/>
</dbReference>
<dbReference type="OrthoDB" id="965844at2"/>
<organism evidence="5 6">
    <name type="scientific">Pedobacter metabolipauper</name>
    <dbReference type="NCBI Taxonomy" id="425513"/>
    <lineage>
        <taxon>Bacteria</taxon>
        <taxon>Pseudomonadati</taxon>
        <taxon>Bacteroidota</taxon>
        <taxon>Sphingobacteriia</taxon>
        <taxon>Sphingobacteriales</taxon>
        <taxon>Sphingobacteriaceae</taxon>
        <taxon>Pedobacter</taxon>
    </lineage>
</organism>
<reference evidence="5 6" key="1">
    <citation type="submission" date="2019-03" db="EMBL/GenBank/DDBJ databases">
        <title>Genomic Encyclopedia of Archaeal and Bacterial Type Strains, Phase II (KMG-II): from individual species to whole genera.</title>
        <authorList>
            <person name="Goeker M."/>
        </authorList>
    </citation>
    <scope>NUCLEOTIDE SEQUENCE [LARGE SCALE GENOMIC DNA]</scope>
    <source>
        <strain evidence="5 6">DSM 19035</strain>
    </source>
</reference>
<dbReference type="InterPro" id="IPR000792">
    <property type="entry name" value="Tscrpt_reg_LuxR_C"/>
</dbReference>
<proteinExistence type="predicted"/>